<dbReference type="Proteomes" id="UP000050795">
    <property type="component" value="Unassembled WGS sequence"/>
</dbReference>
<organism evidence="2 3">
    <name type="scientific">Trichobilharzia regenti</name>
    <name type="common">Nasal bird schistosome</name>
    <dbReference type="NCBI Taxonomy" id="157069"/>
    <lineage>
        <taxon>Eukaryota</taxon>
        <taxon>Metazoa</taxon>
        <taxon>Spiralia</taxon>
        <taxon>Lophotrochozoa</taxon>
        <taxon>Platyhelminthes</taxon>
        <taxon>Trematoda</taxon>
        <taxon>Digenea</taxon>
        <taxon>Strigeidida</taxon>
        <taxon>Schistosomatoidea</taxon>
        <taxon>Schistosomatidae</taxon>
        <taxon>Trichobilharzia</taxon>
    </lineage>
</organism>
<keyword evidence="1" id="KW-1133">Transmembrane helix</keyword>
<protein>
    <submittedName>
        <fullName evidence="3">Uncharacterized protein</fullName>
    </submittedName>
</protein>
<evidence type="ECO:0000313" key="3">
    <source>
        <dbReference type="WBParaSite" id="TREG1_80460.1"/>
    </source>
</evidence>
<reference evidence="2" key="1">
    <citation type="submission" date="2022-06" db="EMBL/GenBank/DDBJ databases">
        <authorList>
            <person name="Berger JAMES D."/>
            <person name="Berger JAMES D."/>
        </authorList>
    </citation>
    <scope>NUCLEOTIDE SEQUENCE [LARGE SCALE GENOMIC DNA]</scope>
</reference>
<evidence type="ECO:0000313" key="2">
    <source>
        <dbReference type="Proteomes" id="UP000050795"/>
    </source>
</evidence>
<feature type="transmembrane region" description="Helical" evidence="1">
    <location>
        <begin position="62"/>
        <end position="85"/>
    </location>
</feature>
<name>A0AA85K668_TRIRE</name>
<proteinExistence type="predicted"/>
<keyword evidence="1" id="KW-0812">Transmembrane</keyword>
<dbReference type="WBParaSite" id="TREG1_80460.1">
    <property type="protein sequence ID" value="TREG1_80460.1"/>
    <property type="gene ID" value="TREG1_80460"/>
</dbReference>
<feature type="transmembrane region" description="Helical" evidence="1">
    <location>
        <begin position="30"/>
        <end position="50"/>
    </location>
</feature>
<accession>A0AA85K668</accession>
<reference evidence="3" key="2">
    <citation type="submission" date="2023-11" db="UniProtKB">
        <authorList>
            <consortium name="WormBaseParasite"/>
        </authorList>
    </citation>
    <scope>IDENTIFICATION</scope>
</reference>
<keyword evidence="1" id="KW-0472">Membrane</keyword>
<sequence length="91" mass="10484">MESNPNCRPQVIECSQRSKTLNRVYPVESYIYEALAVFGVLSVTNVVKLDTSRLCAEVRIHMLLRILIILPIYLVKCSRCLFQLFPILNLI</sequence>
<evidence type="ECO:0000256" key="1">
    <source>
        <dbReference type="SAM" id="Phobius"/>
    </source>
</evidence>
<dbReference type="AlphaFoldDB" id="A0AA85K668"/>
<keyword evidence="2" id="KW-1185">Reference proteome</keyword>